<keyword evidence="3" id="KW-0489">Methyltransferase</keyword>
<accession>A0A6L9SGY9</accession>
<dbReference type="InterPro" id="IPR029063">
    <property type="entry name" value="SAM-dependent_MTases_sf"/>
</dbReference>
<dbReference type="InterPro" id="IPR041698">
    <property type="entry name" value="Methyltransf_25"/>
</dbReference>
<dbReference type="RefSeq" id="WP_163743902.1">
    <property type="nucleotide sequence ID" value="NZ_JAAGOA010000026.1"/>
</dbReference>
<reference evidence="3 4" key="1">
    <citation type="submission" date="2020-02" db="EMBL/GenBank/DDBJ databases">
        <authorList>
            <person name="Li X.-J."/>
            <person name="Han X.-M."/>
        </authorList>
    </citation>
    <scope>NUCLEOTIDE SEQUENCE [LARGE SCALE GENOMIC DNA]</scope>
    <source>
        <strain evidence="3 4">CCTCC AB 2017055</strain>
    </source>
</reference>
<dbReference type="GO" id="GO:0008168">
    <property type="term" value="F:methyltransferase activity"/>
    <property type="evidence" value="ECO:0007669"/>
    <property type="project" value="UniProtKB-KW"/>
</dbReference>
<dbReference type="PANTHER" id="PTHR14741:SF32">
    <property type="entry name" value="TRIMETHYLGUANOSINE SYNTHASE"/>
    <property type="match status" value="1"/>
</dbReference>
<name>A0A6L9SGY9_9ACTN</name>
<comment type="caution">
    <text evidence="3">The sequence shown here is derived from an EMBL/GenBank/DDBJ whole genome shotgun (WGS) entry which is preliminary data.</text>
</comment>
<dbReference type="InterPro" id="IPR041497">
    <property type="entry name" value="Thump-like"/>
</dbReference>
<dbReference type="SUPFAM" id="SSF53335">
    <property type="entry name" value="S-adenosyl-L-methionine-dependent methyltransferases"/>
    <property type="match status" value="1"/>
</dbReference>
<dbReference type="Proteomes" id="UP000475214">
    <property type="component" value="Unassembled WGS sequence"/>
</dbReference>
<dbReference type="EMBL" id="JAAGOA010000026">
    <property type="protein sequence ID" value="NEE03868.1"/>
    <property type="molecule type" value="Genomic_DNA"/>
</dbReference>
<dbReference type="Gene3D" id="3.40.50.150">
    <property type="entry name" value="Vaccinia Virus protein VP39"/>
    <property type="match status" value="1"/>
</dbReference>
<dbReference type="CDD" id="cd02440">
    <property type="entry name" value="AdoMet_MTases"/>
    <property type="match status" value="1"/>
</dbReference>
<gene>
    <name evidence="3" type="ORF">G1H10_27240</name>
</gene>
<evidence type="ECO:0000313" key="4">
    <source>
        <dbReference type="Proteomes" id="UP000475214"/>
    </source>
</evidence>
<feature type="domain" description="Methyltransferase" evidence="1">
    <location>
        <begin position="108"/>
        <end position="175"/>
    </location>
</feature>
<dbReference type="Pfam" id="PF13649">
    <property type="entry name" value="Methyltransf_25"/>
    <property type="match status" value="1"/>
</dbReference>
<keyword evidence="3" id="KW-0808">Transferase</keyword>
<proteinExistence type="predicted"/>
<evidence type="ECO:0000313" key="3">
    <source>
        <dbReference type="EMBL" id="NEE03868.1"/>
    </source>
</evidence>
<dbReference type="PANTHER" id="PTHR14741">
    <property type="entry name" value="S-ADENOSYLMETHIONINE-DEPENDENT METHYLTRANSFERASE RELATED"/>
    <property type="match status" value="1"/>
</dbReference>
<evidence type="ECO:0000259" key="2">
    <source>
        <dbReference type="Pfam" id="PF18096"/>
    </source>
</evidence>
<dbReference type="AlphaFoldDB" id="A0A6L9SGY9"/>
<sequence length="410" mass="44702">MDLAVLRVLASAEGAPLLDEATRSYGVEDEFTLGSRLRREHPSELVAAALTQARLRRRAIEKFAPADAARMLFTVDGYEQATRAPVAEHRAARIAGRISRRDSSRARVLDLCTGIGADLIAFARAGLDVTGIEIDEVTAEVGRHNLTALGLQRDARVHTADATSVERSGYDVVFCDPARRTTRGRVFDPDSYRPAWPFIQELLEGTACVKVAPGIPHDRVPTDVEAEWVSVDGEVKEAALWAGALAEADPDEGPARRRVRRRATLLTGGRTHTLTDVDDPGEADVRAPGRFLYEPDGAVIRAGLVTAVARSVDGWLVDPSIAYVGSDTRADLPFARGYEITDALPYDVKRLRRYVREHQVGILTIKKRGVDVTPESLRKTLRPRGTAAATLIVTRVQGKATVLVARPLLV</sequence>
<evidence type="ECO:0000259" key="1">
    <source>
        <dbReference type="Pfam" id="PF13649"/>
    </source>
</evidence>
<keyword evidence="4" id="KW-1185">Reference proteome</keyword>
<dbReference type="GO" id="GO:0032259">
    <property type="term" value="P:methylation"/>
    <property type="evidence" value="ECO:0007669"/>
    <property type="project" value="UniProtKB-KW"/>
</dbReference>
<organism evidence="3 4">
    <name type="scientific">Phytoactinopolyspora halotolerans</name>
    <dbReference type="NCBI Taxonomy" id="1981512"/>
    <lineage>
        <taxon>Bacteria</taxon>
        <taxon>Bacillati</taxon>
        <taxon>Actinomycetota</taxon>
        <taxon>Actinomycetes</taxon>
        <taxon>Jiangellales</taxon>
        <taxon>Jiangellaceae</taxon>
        <taxon>Phytoactinopolyspora</taxon>
    </lineage>
</organism>
<dbReference type="Pfam" id="PF18096">
    <property type="entry name" value="Thump_like"/>
    <property type="match status" value="1"/>
</dbReference>
<protein>
    <submittedName>
        <fullName evidence="3">Methyltransferase domain-containing protein</fullName>
    </submittedName>
</protein>
<feature type="domain" description="THUMP-like" evidence="2">
    <location>
        <begin position="335"/>
        <end position="407"/>
    </location>
</feature>